<keyword evidence="6" id="KW-1185">Reference proteome</keyword>
<evidence type="ECO:0000313" key="5">
    <source>
        <dbReference type="EMBL" id="QOY37020.1"/>
    </source>
</evidence>
<dbReference type="InterPro" id="IPR051910">
    <property type="entry name" value="ComF/GntX_DNA_util-trans"/>
</dbReference>
<evidence type="ECO:0000313" key="4">
    <source>
        <dbReference type="EMBL" id="OIJ09013.1"/>
    </source>
</evidence>
<dbReference type="PANTHER" id="PTHR47505">
    <property type="entry name" value="DNA UTILIZATION PROTEIN YHGH"/>
    <property type="match status" value="1"/>
</dbReference>
<dbReference type="Proteomes" id="UP000180175">
    <property type="component" value="Chromosome"/>
</dbReference>
<gene>
    <name evidence="5" type="ORF">AWH56_005075</name>
    <name evidence="4" type="ORF">AWH56_18030</name>
</gene>
<dbReference type="RefSeq" id="WP_071318350.1">
    <property type="nucleotide sequence ID" value="NZ_CP063356.2"/>
</dbReference>
<dbReference type="Gene3D" id="3.40.50.2020">
    <property type="match status" value="1"/>
</dbReference>
<proteinExistence type="inferred from homology"/>
<dbReference type="InterPro" id="IPR000836">
    <property type="entry name" value="PRTase_dom"/>
</dbReference>
<evidence type="ECO:0000313" key="6">
    <source>
        <dbReference type="Proteomes" id="UP000180175"/>
    </source>
</evidence>
<evidence type="ECO:0000259" key="3">
    <source>
        <dbReference type="Pfam" id="PF18912"/>
    </source>
</evidence>
<reference evidence="5 6" key="2">
    <citation type="journal article" date="2017" name="Genome Announc.">
        <title>Draft Genome Sequences of Four Alkaliphilic Bacteria Belonging to the Anaerobacillus Genus.</title>
        <authorList>
            <person name="Bassil N.M."/>
            <person name="Lloyd J.R."/>
        </authorList>
    </citation>
    <scope>NUCLEOTIDE SEQUENCE [LARGE SCALE GENOMIC DNA]</scope>
    <source>
        <strain evidence="5 6">NB2006</strain>
    </source>
</reference>
<reference evidence="4 6" key="1">
    <citation type="submission" date="2016-10" db="EMBL/GenBank/DDBJ databases">
        <title>Draft genome sequences of four alkaliphilic bacteria belonging to the Anaerobacillus genus.</title>
        <authorList>
            <person name="Bassil N.M."/>
            <person name="Lloyd J.R."/>
        </authorList>
    </citation>
    <scope>NUCLEOTIDE SEQUENCE [LARGE SCALE GENOMIC DNA]</scope>
    <source>
        <strain evidence="4 6">NB2006</strain>
    </source>
</reference>
<dbReference type="InterPro" id="IPR029057">
    <property type="entry name" value="PRTase-like"/>
</dbReference>
<dbReference type="PANTHER" id="PTHR47505:SF1">
    <property type="entry name" value="DNA UTILIZATION PROTEIN YHGH"/>
    <property type="match status" value="1"/>
</dbReference>
<dbReference type="KEGG" id="aia:AWH56_005075"/>
<dbReference type="Pfam" id="PF00156">
    <property type="entry name" value="Pribosyltran"/>
    <property type="match status" value="1"/>
</dbReference>
<reference evidence="5" key="4">
    <citation type="submission" date="2020-10" db="EMBL/GenBank/DDBJ databases">
        <authorList>
            <person name="Bassil N.M."/>
            <person name="Lloyd J.R."/>
        </authorList>
    </citation>
    <scope>NUCLEOTIDE SEQUENCE</scope>
    <source>
        <strain evidence="5">NB2006</strain>
    </source>
</reference>
<evidence type="ECO:0000259" key="2">
    <source>
        <dbReference type="Pfam" id="PF00156"/>
    </source>
</evidence>
<dbReference type="EMBL" id="LQXD01000157">
    <property type="protein sequence ID" value="OIJ09013.1"/>
    <property type="molecule type" value="Genomic_DNA"/>
</dbReference>
<reference evidence="5 6" key="3">
    <citation type="journal article" date="2019" name="Int. J. Syst. Evol. Microbiol.">
        <title>Anaerobacillus isosaccharinicus sp. nov., an alkaliphilic bacterium which degrades isosaccharinic acid.</title>
        <authorList>
            <person name="Bassil N.M."/>
            <person name="Lloyd J.R."/>
        </authorList>
    </citation>
    <scope>NUCLEOTIDE SEQUENCE [LARGE SCALE GENOMIC DNA]</scope>
    <source>
        <strain evidence="5 6">NB2006</strain>
    </source>
</reference>
<accession>A0A1S2LAF3</accession>
<sequence>MHCLSCHSPFIEKISWQHVFGISVPRQLCEECTKKLEKITGDLCEKCGRPFLNLDAKYRKGDLCNDCVRWGEGALTKSRSIYVYNEFLQEVIAKWKYRGDAELVKLFRPELQNLTEQFEIDVVVPIPLSKGRLYERSFNQSKALAEGLPYPIIEALMRPDEAEKQSKKSRKERLHREERFQMVPSFLYDLQGKTVLLVDDIYTTGATLYSAANTLKEQGGAGPIFSITVARG</sequence>
<evidence type="ECO:0000256" key="1">
    <source>
        <dbReference type="ARBA" id="ARBA00008007"/>
    </source>
</evidence>
<dbReference type="InterPro" id="IPR044005">
    <property type="entry name" value="DZR_2"/>
</dbReference>
<dbReference type="SUPFAM" id="SSF53271">
    <property type="entry name" value="PRTase-like"/>
    <property type="match status" value="1"/>
</dbReference>
<dbReference type="CDD" id="cd06223">
    <property type="entry name" value="PRTases_typeI"/>
    <property type="match status" value="1"/>
</dbReference>
<dbReference type="EMBL" id="CP063356">
    <property type="protein sequence ID" value="QOY37020.1"/>
    <property type="molecule type" value="Genomic_DNA"/>
</dbReference>
<organism evidence="4 6">
    <name type="scientific">Anaerobacillus isosaccharinicus</name>
    <dbReference type="NCBI Taxonomy" id="1532552"/>
    <lineage>
        <taxon>Bacteria</taxon>
        <taxon>Bacillati</taxon>
        <taxon>Bacillota</taxon>
        <taxon>Bacilli</taxon>
        <taxon>Bacillales</taxon>
        <taxon>Bacillaceae</taxon>
        <taxon>Anaerobacillus</taxon>
    </lineage>
</organism>
<dbReference type="OrthoDB" id="9779910at2"/>
<protein>
    <submittedName>
        <fullName evidence="5">ComF family protein</fullName>
    </submittedName>
</protein>
<dbReference type="AlphaFoldDB" id="A0A1S2LAF3"/>
<feature type="domain" description="Double zinc ribbon" evidence="3">
    <location>
        <begin position="3"/>
        <end position="68"/>
    </location>
</feature>
<feature type="domain" description="Phosphoribosyltransferase" evidence="2">
    <location>
        <begin position="178"/>
        <end position="221"/>
    </location>
</feature>
<name>A0A1S2LAF3_9BACI</name>
<comment type="similarity">
    <text evidence="1">Belongs to the ComF/GntX family.</text>
</comment>
<dbReference type="Pfam" id="PF18912">
    <property type="entry name" value="DZR_2"/>
    <property type="match status" value="1"/>
</dbReference>